<protein>
    <submittedName>
        <fullName evidence="2">Uncharacterized protein</fullName>
    </submittedName>
</protein>
<reference evidence="2 3" key="1">
    <citation type="submission" date="2023-08" db="EMBL/GenBank/DDBJ databases">
        <title>Black Yeasts Isolated from many extreme environments.</title>
        <authorList>
            <person name="Coleine C."/>
            <person name="Stajich J.E."/>
            <person name="Selbmann L."/>
        </authorList>
    </citation>
    <scope>NUCLEOTIDE SEQUENCE [LARGE SCALE GENOMIC DNA]</scope>
    <source>
        <strain evidence="2 3">CCFEE 5910</strain>
    </source>
</reference>
<organism evidence="2 3">
    <name type="scientific">Lithohypha guttulata</name>
    <dbReference type="NCBI Taxonomy" id="1690604"/>
    <lineage>
        <taxon>Eukaryota</taxon>
        <taxon>Fungi</taxon>
        <taxon>Dikarya</taxon>
        <taxon>Ascomycota</taxon>
        <taxon>Pezizomycotina</taxon>
        <taxon>Eurotiomycetes</taxon>
        <taxon>Chaetothyriomycetidae</taxon>
        <taxon>Chaetothyriales</taxon>
        <taxon>Trichomeriaceae</taxon>
        <taxon>Lithohypha</taxon>
    </lineage>
</organism>
<comment type="caution">
    <text evidence="2">The sequence shown here is derived from an EMBL/GenBank/DDBJ whole genome shotgun (WGS) entry which is preliminary data.</text>
</comment>
<dbReference type="Proteomes" id="UP001309876">
    <property type="component" value="Unassembled WGS sequence"/>
</dbReference>
<dbReference type="AlphaFoldDB" id="A0AAN7SW17"/>
<keyword evidence="1" id="KW-1133">Transmembrane helix</keyword>
<sequence>MGKTPIAVPLVDLHLAYYGFIIMAQGILLGSASTADPEFSCAKDKIINASNHVASLFQMLQHITSQGNFGVYFAHISAISALILVQFLTEPGVPDIFHILTVVLVCVSRRWVIVRGILRMIWATLTRHKVEWYLNAATSSLFHLAALEEWGPREHQLLKKCAYPNYAEVHEKGRDYVEMGDILQEYASMQISGSTEVDPSISRP</sequence>
<feature type="transmembrane region" description="Helical" evidence="1">
    <location>
        <begin position="69"/>
        <end position="89"/>
    </location>
</feature>
<evidence type="ECO:0000313" key="3">
    <source>
        <dbReference type="Proteomes" id="UP001309876"/>
    </source>
</evidence>
<evidence type="ECO:0000256" key="1">
    <source>
        <dbReference type="SAM" id="Phobius"/>
    </source>
</evidence>
<accession>A0AAN7SW17</accession>
<keyword evidence="3" id="KW-1185">Reference proteome</keyword>
<proteinExistence type="predicted"/>
<feature type="transmembrane region" description="Helical" evidence="1">
    <location>
        <begin position="95"/>
        <end position="112"/>
    </location>
</feature>
<keyword evidence="1" id="KW-0472">Membrane</keyword>
<evidence type="ECO:0000313" key="2">
    <source>
        <dbReference type="EMBL" id="KAK5083052.1"/>
    </source>
</evidence>
<keyword evidence="1" id="KW-0812">Transmembrane</keyword>
<dbReference type="EMBL" id="JAVRRJ010000007">
    <property type="protein sequence ID" value="KAK5083052.1"/>
    <property type="molecule type" value="Genomic_DNA"/>
</dbReference>
<name>A0AAN7SW17_9EURO</name>
<gene>
    <name evidence="2" type="ORF">LTR05_006934</name>
</gene>
<feature type="transmembrane region" description="Helical" evidence="1">
    <location>
        <begin position="15"/>
        <end position="35"/>
    </location>
</feature>